<reference evidence="1" key="1">
    <citation type="submission" date="2014-09" db="EMBL/GenBank/DDBJ databases">
        <title>Draft genome sequence of an oleaginous Mucoromycotina fungus Mucor ambiguus NBRC6742.</title>
        <authorList>
            <person name="Takeda I."/>
            <person name="Yamane N."/>
            <person name="Morita T."/>
            <person name="Tamano K."/>
            <person name="Machida M."/>
            <person name="Baker S."/>
            <person name="Koike H."/>
        </authorList>
    </citation>
    <scope>NUCLEOTIDE SEQUENCE</scope>
    <source>
        <strain evidence="1">NBRC 6742</strain>
    </source>
</reference>
<dbReference type="Proteomes" id="UP000053815">
    <property type="component" value="Unassembled WGS sequence"/>
</dbReference>
<accession>A0A0C9LPS2</accession>
<evidence type="ECO:0000313" key="1">
    <source>
        <dbReference type="EMBL" id="GAN01000.1"/>
    </source>
</evidence>
<dbReference type="AlphaFoldDB" id="A0A0C9LPS2"/>
<dbReference type="OrthoDB" id="2289268at2759"/>
<evidence type="ECO:0000313" key="2">
    <source>
        <dbReference type="Proteomes" id="UP000053815"/>
    </source>
</evidence>
<dbReference type="EMBL" id="DF836293">
    <property type="protein sequence ID" value="GAN01000.1"/>
    <property type="molecule type" value="Genomic_DNA"/>
</dbReference>
<protein>
    <submittedName>
        <fullName evidence="1">Uncharacterized protein</fullName>
    </submittedName>
</protein>
<proteinExistence type="predicted"/>
<keyword evidence="2" id="KW-1185">Reference proteome</keyword>
<dbReference type="STRING" id="91626.A0A0C9LPS2"/>
<name>A0A0C9LPS2_9FUNG</name>
<sequence length="108" mass="12644">MPEKSNWFSLLYHLPFVLMPNELIRLTGYSNFTVFISPSTMTSKLNCLNVNVPMPFSLFCSQKTQRNALQLDIFDFQGRRIVSKDEAPYLNDKWQAQDHQGHQRVHEP</sequence>
<gene>
    <name evidence="1" type="ORF">MAM1_0004c00429</name>
</gene>
<organism evidence="1">
    <name type="scientific">Mucor ambiguus</name>
    <dbReference type="NCBI Taxonomy" id="91626"/>
    <lineage>
        <taxon>Eukaryota</taxon>
        <taxon>Fungi</taxon>
        <taxon>Fungi incertae sedis</taxon>
        <taxon>Mucoromycota</taxon>
        <taxon>Mucoromycotina</taxon>
        <taxon>Mucoromycetes</taxon>
        <taxon>Mucorales</taxon>
        <taxon>Mucorineae</taxon>
        <taxon>Mucoraceae</taxon>
        <taxon>Mucor</taxon>
    </lineage>
</organism>